<proteinExistence type="predicted"/>
<dbReference type="EMBL" id="ADXF01000670">
    <property type="protein sequence ID" value="EFR87598.1"/>
    <property type="molecule type" value="Genomic_DNA"/>
</dbReference>
<accession>A0ABN0BWV9</accession>
<reference evidence="1 2" key="1">
    <citation type="journal article" date="2010" name="Microbiol. Resour. Announc.">
        <title>Comparative genomics of the bacterial genus Listeria: Genome evolution is characterized by limited gene acquisition and limited gene loss.</title>
        <authorList>
            <person name="den Bakker H.C."/>
            <person name="Cummings C.A."/>
            <person name="Ferreira V."/>
            <person name="Vatta P."/>
            <person name="Orsi R.H."/>
            <person name="Degoricija L."/>
            <person name="Barker M."/>
            <person name="Petrauskene O."/>
            <person name="Furtado M.R."/>
            <person name="Wiedmann M."/>
        </authorList>
    </citation>
    <scope>NUCLEOTIDE SEQUENCE [LARGE SCALE GENOMIC DNA]</scope>
    <source>
        <strain evidence="1 2">FSL S4-120</strain>
    </source>
</reference>
<sequence>MKKGQMKSSNRTLFLSISLIKSHFEHRSIPIIPKNGFIA</sequence>
<keyword evidence="2" id="KW-1185">Reference proteome</keyword>
<evidence type="ECO:0000313" key="1">
    <source>
        <dbReference type="EMBL" id="EFR87598.1"/>
    </source>
</evidence>
<name>A0ABN0BWV9_9LIST</name>
<comment type="caution">
    <text evidence="1">The sequence shown here is derived from an EMBL/GenBank/DDBJ whole genome shotgun (WGS) entry which is preliminary data.</text>
</comment>
<evidence type="ECO:0000313" key="2">
    <source>
        <dbReference type="Proteomes" id="UP000003412"/>
    </source>
</evidence>
<protein>
    <submittedName>
        <fullName evidence="1">Uncharacterized protein</fullName>
    </submittedName>
</protein>
<dbReference type="Proteomes" id="UP000003412">
    <property type="component" value="Chromosome"/>
</dbReference>
<organism evidence="1 2">
    <name type="scientific">Listeria marthii FSL S4-120</name>
    <dbReference type="NCBI Taxonomy" id="702457"/>
    <lineage>
        <taxon>Bacteria</taxon>
        <taxon>Bacillati</taxon>
        <taxon>Bacillota</taxon>
        <taxon>Bacilli</taxon>
        <taxon>Bacillales</taxon>
        <taxon>Listeriaceae</taxon>
        <taxon>Listeria</taxon>
    </lineage>
</organism>
<gene>
    <name evidence="1" type="ORF">NT05LM_1850</name>
</gene>